<dbReference type="EMBL" id="WJNH01000010">
    <property type="protein sequence ID" value="MRG87638.1"/>
    <property type="molecule type" value="Genomic_DNA"/>
</dbReference>
<feature type="transmembrane region" description="Helical" evidence="7">
    <location>
        <begin position="326"/>
        <end position="342"/>
    </location>
</feature>
<dbReference type="OrthoDB" id="8952229at2"/>
<sequence length="426" mass="47608">MKTKMISMIKWQTKIKKVFQQFTVLVWAMLLSNVVFNITRFMAMPFMAIYFNEKLNLNPSEVGILIGISPLSSLIFSILGGRLGDKFGVHRMYSVALIVPAVSLVGYITVPNYYAIAVFSVFAGIGWAIYNATSNAILAIHAPGSHTEKIFSYNYWGINLGGALGPLIGVLIIGGGNYEIPIGLFAFVLLLIAGIMFFLFRKTKAILQDRNNIEEKKDMDVKGSIYKQLFKDRTLILMTISSFLIYFIEAQDDTNFAQFLNGSFENGVQIFGTLVSMMTGIIVIVQPIMAQYIDRMNNNAAFIFGNGLYFVGFLSLLFLYSQTWSWYFAFALITLGEIIIAPKKQAIMARSAPRHLKATYFSIIYAGGNLAYAIGPWFGGLLLTHVGVNYLLLLLMVVTAFQCYVLIKANRTYERASKSKQTINEA</sequence>
<feature type="transmembrane region" description="Helical" evidence="7">
    <location>
        <begin position="300"/>
        <end position="320"/>
    </location>
</feature>
<feature type="domain" description="Major facilitator superfamily (MFS) profile" evidence="8">
    <location>
        <begin position="25"/>
        <end position="411"/>
    </location>
</feature>
<feature type="transmembrane region" description="Helical" evidence="7">
    <location>
        <begin position="153"/>
        <end position="174"/>
    </location>
</feature>
<evidence type="ECO:0000313" key="9">
    <source>
        <dbReference type="EMBL" id="MRG87638.1"/>
    </source>
</evidence>
<keyword evidence="5 7" id="KW-1133">Transmembrane helix</keyword>
<dbReference type="Proteomes" id="UP000480185">
    <property type="component" value="Unassembled WGS sequence"/>
</dbReference>
<evidence type="ECO:0000256" key="7">
    <source>
        <dbReference type="SAM" id="Phobius"/>
    </source>
</evidence>
<feature type="transmembrane region" description="Helical" evidence="7">
    <location>
        <begin position="21"/>
        <end position="42"/>
    </location>
</feature>
<dbReference type="PANTHER" id="PTHR23517:SF3">
    <property type="entry name" value="INTEGRAL MEMBRANE TRANSPORT PROTEIN"/>
    <property type="match status" value="1"/>
</dbReference>
<feature type="transmembrane region" description="Helical" evidence="7">
    <location>
        <begin position="363"/>
        <end position="382"/>
    </location>
</feature>
<dbReference type="InterPro" id="IPR020846">
    <property type="entry name" value="MFS_dom"/>
</dbReference>
<accession>A0A6G1XA25</accession>
<feature type="transmembrane region" description="Helical" evidence="7">
    <location>
        <begin position="388"/>
        <end position="407"/>
    </location>
</feature>
<dbReference type="Gene3D" id="1.20.1250.20">
    <property type="entry name" value="MFS general substrate transporter like domains"/>
    <property type="match status" value="1"/>
</dbReference>
<name>A0A6G1XA25_9BACI</name>
<feature type="transmembrane region" description="Helical" evidence="7">
    <location>
        <begin position="92"/>
        <end position="110"/>
    </location>
</feature>
<feature type="transmembrane region" description="Helical" evidence="7">
    <location>
        <begin position="268"/>
        <end position="288"/>
    </location>
</feature>
<evidence type="ECO:0000256" key="2">
    <source>
        <dbReference type="ARBA" id="ARBA00022448"/>
    </source>
</evidence>
<keyword evidence="3" id="KW-1003">Cell membrane</keyword>
<keyword evidence="6 7" id="KW-0472">Membrane</keyword>
<dbReference type="GO" id="GO:0022857">
    <property type="term" value="F:transmembrane transporter activity"/>
    <property type="evidence" value="ECO:0007669"/>
    <property type="project" value="InterPro"/>
</dbReference>
<feature type="transmembrane region" description="Helical" evidence="7">
    <location>
        <begin position="229"/>
        <end position="248"/>
    </location>
</feature>
<proteinExistence type="predicted"/>
<feature type="transmembrane region" description="Helical" evidence="7">
    <location>
        <begin position="116"/>
        <end position="141"/>
    </location>
</feature>
<dbReference type="Pfam" id="PF07690">
    <property type="entry name" value="MFS_1"/>
    <property type="match status" value="1"/>
</dbReference>
<dbReference type="SUPFAM" id="SSF103473">
    <property type="entry name" value="MFS general substrate transporter"/>
    <property type="match status" value="1"/>
</dbReference>
<evidence type="ECO:0000256" key="5">
    <source>
        <dbReference type="ARBA" id="ARBA00022989"/>
    </source>
</evidence>
<evidence type="ECO:0000256" key="1">
    <source>
        <dbReference type="ARBA" id="ARBA00004651"/>
    </source>
</evidence>
<evidence type="ECO:0000256" key="3">
    <source>
        <dbReference type="ARBA" id="ARBA00022475"/>
    </source>
</evidence>
<organism evidence="9 10">
    <name type="scientific">Salinibacillus xinjiangensis</name>
    <dbReference type="NCBI Taxonomy" id="1229268"/>
    <lineage>
        <taxon>Bacteria</taxon>
        <taxon>Bacillati</taxon>
        <taxon>Bacillota</taxon>
        <taxon>Bacilli</taxon>
        <taxon>Bacillales</taxon>
        <taxon>Bacillaceae</taxon>
        <taxon>Salinibacillus</taxon>
    </lineage>
</organism>
<comment type="caution">
    <text evidence="9">The sequence shown here is derived from an EMBL/GenBank/DDBJ whole genome shotgun (WGS) entry which is preliminary data.</text>
</comment>
<dbReference type="PANTHER" id="PTHR23517">
    <property type="entry name" value="RESISTANCE PROTEIN MDTM, PUTATIVE-RELATED-RELATED"/>
    <property type="match status" value="1"/>
</dbReference>
<evidence type="ECO:0000259" key="8">
    <source>
        <dbReference type="PROSITE" id="PS50850"/>
    </source>
</evidence>
<keyword evidence="10" id="KW-1185">Reference proteome</keyword>
<dbReference type="GO" id="GO:0005886">
    <property type="term" value="C:plasma membrane"/>
    <property type="evidence" value="ECO:0007669"/>
    <property type="project" value="UniProtKB-SubCell"/>
</dbReference>
<feature type="transmembrane region" description="Helical" evidence="7">
    <location>
        <begin position="180"/>
        <end position="200"/>
    </location>
</feature>
<dbReference type="AlphaFoldDB" id="A0A6G1XA25"/>
<evidence type="ECO:0000256" key="6">
    <source>
        <dbReference type="ARBA" id="ARBA00023136"/>
    </source>
</evidence>
<dbReference type="InterPro" id="IPR050171">
    <property type="entry name" value="MFS_Transporters"/>
</dbReference>
<reference evidence="9 10" key="1">
    <citation type="submission" date="2019-11" db="EMBL/GenBank/DDBJ databases">
        <authorList>
            <person name="Li J."/>
        </authorList>
    </citation>
    <scope>NUCLEOTIDE SEQUENCE [LARGE SCALE GENOMIC DNA]</scope>
    <source>
        <strain evidence="9 10">J4</strain>
    </source>
</reference>
<evidence type="ECO:0000313" key="10">
    <source>
        <dbReference type="Proteomes" id="UP000480185"/>
    </source>
</evidence>
<dbReference type="InterPro" id="IPR036259">
    <property type="entry name" value="MFS_trans_sf"/>
</dbReference>
<keyword evidence="4 7" id="KW-0812">Transmembrane</keyword>
<gene>
    <name evidence="9" type="ORF">GH754_15230</name>
</gene>
<evidence type="ECO:0000256" key="4">
    <source>
        <dbReference type="ARBA" id="ARBA00022692"/>
    </source>
</evidence>
<keyword evidence="2" id="KW-0813">Transport</keyword>
<comment type="subcellular location">
    <subcellularLocation>
        <location evidence="1">Cell membrane</location>
        <topology evidence="1">Multi-pass membrane protein</topology>
    </subcellularLocation>
</comment>
<dbReference type="PROSITE" id="PS50850">
    <property type="entry name" value="MFS"/>
    <property type="match status" value="1"/>
</dbReference>
<dbReference type="InterPro" id="IPR011701">
    <property type="entry name" value="MFS"/>
</dbReference>
<protein>
    <submittedName>
        <fullName evidence="9">MFS transporter</fullName>
    </submittedName>
</protein>
<feature type="transmembrane region" description="Helical" evidence="7">
    <location>
        <begin position="62"/>
        <end position="80"/>
    </location>
</feature>